<evidence type="ECO:0000313" key="4">
    <source>
        <dbReference type="EMBL" id="GFY79826.1"/>
    </source>
</evidence>
<feature type="transmembrane region" description="Helical" evidence="2">
    <location>
        <begin position="114"/>
        <end position="134"/>
    </location>
</feature>
<keyword evidence="2" id="KW-0472">Membrane</keyword>
<evidence type="ECO:0000256" key="2">
    <source>
        <dbReference type="SAM" id="Phobius"/>
    </source>
</evidence>
<keyword evidence="2" id="KW-1133">Transmembrane helix</keyword>
<dbReference type="OrthoDB" id="6435469at2759"/>
<gene>
    <name evidence="3" type="primary">COM42_02245</name>
    <name evidence="3" type="ORF">TNIN_36361</name>
    <name evidence="4" type="ORF">TNIN_54781</name>
    <name evidence="5" type="ORF">TNIN_56961</name>
</gene>
<comment type="caution">
    <text evidence="3">The sequence shown here is derived from an EMBL/GenBank/DDBJ whole genome shotgun (WGS) entry which is preliminary data.</text>
</comment>
<accession>A0A8X7CDB6</accession>
<protein>
    <submittedName>
        <fullName evidence="3">Uncharacterized protein</fullName>
    </submittedName>
</protein>
<feature type="coiled-coil region" evidence="1">
    <location>
        <begin position="658"/>
        <end position="712"/>
    </location>
</feature>
<sequence>MNAVVGKEVIDLNNNSGDLGKAESISNVTGRGRRVFDAMEEQDWLISNIPQESTDILEGQEKFFDCRAAGFDIPLSIFHYKDYNSDFFTSWYNISSRIFKEINQACPEKQALNLALSVLMFPYIVFTALGLVVYNKLKTNGKTQISSEENKTKKSEVSESTAKRLAYGVLAAVAILVSIPIFLLLLIPATPALVTFYLFNRKLSHSLIDVLKISSGSYQNEHQNIEVSFREIDAGKSDIKWDMEVKFPPQFEQLLRDLYEDKDGSWFNVARDSEHNTILKLSANINLKNGLRSLCNEIKNVLATSIQEFAKTMEELMKLEKKDITYDKLKELLNEFRLKVVDSIGPKLTSHLIQNAYRVAFIQAIKFAQKRKGDFSLEDTLRDIFVKQELESQGKELPTEKEIIVKDLEELIAKSTSWSSVFKSYVDWTQGMLPGQGSKSQKKALKDLSDNEFLVPKAIWKQLMEKNKRTVIDIYKDIYPQETEKALSKAEVMIEKLKGVKEEKYDKIHEKLKEVHENSKNGNLKDGALKRKLEDLFKFEYDDQEVERRLIDSKIRAIRALLSNKLDDKVKQSLTEELDKLKQKQTKIPSEVNDFIEKVYLKINELKMQSLFDTQKGGMESLCDTLKLLKQDDQNLVEMIISYQEEVGKHLTKPAELKEIIEKHNKNLEVKKNNKEKETPSMKLIELCLKNNQEILEALEQLESDKKESLINEEAKNNYREELESREKIKFAVIENELLEVLKKENFDEAEIKRLLEKAELEYCLAEKCIKYPVIKTKDNIKHFCQGLLSPLVDRLANLIINNVPKDNESGLWRFWNSLKVGVNYNVIGWSATVNKDNSTEGKALSVAHDTHKEVETFLQYFKLSYEEVGGLVGDVFSDNGETFKKDIWPKVEEHLRGMWDRFFKDIEFNIGNRLDEVSVTQQRQETVITA</sequence>
<keyword evidence="6" id="KW-1185">Reference proteome</keyword>
<dbReference type="EMBL" id="BMAV01023781">
    <property type="protein sequence ID" value="GFY79826.1"/>
    <property type="molecule type" value="Genomic_DNA"/>
</dbReference>
<evidence type="ECO:0000313" key="6">
    <source>
        <dbReference type="Proteomes" id="UP000886998"/>
    </source>
</evidence>
<dbReference type="AlphaFoldDB" id="A0A8X7CDB6"/>
<evidence type="ECO:0000313" key="5">
    <source>
        <dbReference type="EMBL" id="GFY80046.1"/>
    </source>
</evidence>
<proteinExistence type="predicted"/>
<keyword evidence="1" id="KW-0175">Coiled coil</keyword>
<feature type="transmembrane region" description="Helical" evidence="2">
    <location>
        <begin position="165"/>
        <end position="198"/>
    </location>
</feature>
<dbReference type="Proteomes" id="UP000886998">
    <property type="component" value="Unassembled WGS sequence"/>
</dbReference>
<evidence type="ECO:0000256" key="1">
    <source>
        <dbReference type="SAM" id="Coils"/>
    </source>
</evidence>
<name>A0A8X7CDB6_9ARAC</name>
<dbReference type="EMBL" id="BMAV01015538">
    <property type="protein sequence ID" value="GFY65133.1"/>
    <property type="molecule type" value="Genomic_DNA"/>
</dbReference>
<keyword evidence="2" id="KW-0812">Transmembrane</keyword>
<dbReference type="EMBL" id="BMAV01023781">
    <property type="protein sequence ID" value="GFY80046.1"/>
    <property type="molecule type" value="Genomic_DNA"/>
</dbReference>
<evidence type="ECO:0000313" key="3">
    <source>
        <dbReference type="EMBL" id="GFY65133.1"/>
    </source>
</evidence>
<organism evidence="3 6">
    <name type="scientific">Trichonephila inaurata madagascariensis</name>
    <dbReference type="NCBI Taxonomy" id="2747483"/>
    <lineage>
        <taxon>Eukaryota</taxon>
        <taxon>Metazoa</taxon>
        <taxon>Ecdysozoa</taxon>
        <taxon>Arthropoda</taxon>
        <taxon>Chelicerata</taxon>
        <taxon>Arachnida</taxon>
        <taxon>Araneae</taxon>
        <taxon>Araneomorphae</taxon>
        <taxon>Entelegynae</taxon>
        <taxon>Araneoidea</taxon>
        <taxon>Nephilidae</taxon>
        <taxon>Trichonephila</taxon>
        <taxon>Trichonephila inaurata</taxon>
    </lineage>
</organism>
<reference evidence="3" key="1">
    <citation type="submission" date="2020-08" db="EMBL/GenBank/DDBJ databases">
        <title>Multicomponent nature underlies the extraordinary mechanical properties of spider dragline silk.</title>
        <authorList>
            <person name="Kono N."/>
            <person name="Nakamura H."/>
            <person name="Mori M."/>
            <person name="Yoshida Y."/>
            <person name="Ohtoshi R."/>
            <person name="Malay A.D."/>
            <person name="Moran D.A.P."/>
            <person name="Tomita M."/>
            <person name="Numata K."/>
            <person name="Arakawa K."/>
        </authorList>
    </citation>
    <scope>NUCLEOTIDE SEQUENCE</scope>
</reference>
<feature type="coiled-coil region" evidence="1">
    <location>
        <begin position="302"/>
        <end position="339"/>
    </location>
</feature>